<evidence type="ECO:0000256" key="10">
    <source>
        <dbReference type="ARBA" id="ARBA00039871"/>
    </source>
</evidence>
<evidence type="ECO:0000256" key="5">
    <source>
        <dbReference type="ARBA" id="ARBA00022884"/>
    </source>
</evidence>
<evidence type="ECO:0000256" key="4">
    <source>
        <dbReference type="ARBA" id="ARBA00022801"/>
    </source>
</evidence>
<keyword evidence="4" id="KW-0378">Hydrolase</keyword>
<dbReference type="GO" id="GO:1990003">
    <property type="term" value="F:IDP phosphatase activity"/>
    <property type="evidence" value="ECO:0007669"/>
    <property type="project" value="UniProtKB-EC"/>
</dbReference>
<comment type="similarity">
    <text evidence="8">Belongs to the Nudix hydrolase family. NUDT16 subfamily.</text>
</comment>
<evidence type="ECO:0000256" key="8">
    <source>
        <dbReference type="ARBA" id="ARBA00038173"/>
    </source>
</evidence>
<dbReference type="InterPro" id="IPR020084">
    <property type="entry name" value="NUDIX_hydrolase_CS"/>
</dbReference>
<dbReference type="OrthoDB" id="5950381at2759"/>
<evidence type="ECO:0000256" key="12">
    <source>
        <dbReference type="ARBA" id="ARBA00041656"/>
    </source>
</evidence>
<evidence type="ECO:0000256" key="11">
    <source>
        <dbReference type="ARBA" id="ARBA00041450"/>
    </source>
</evidence>
<dbReference type="InterPro" id="IPR000086">
    <property type="entry name" value="NUDIX_hydrolase_dom"/>
</dbReference>
<dbReference type="GO" id="GO:0140933">
    <property type="term" value="F:5'-(N(7)-methylguanosine 5'-triphospho)-[mRNA] hydrolase activity"/>
    <property type="evidence" value="ECO:0007669"/>
    <property type="project" value="UniProtKB-EC"/>
</dbReference>
<organism evidence="19 20">
    <name type="scientific">Mizuhopecten yessoensis</name>
    <name type="common">Japanese scallop</name>
    <name type="synonym">Patinopecten yessoensis</name>
    <dbReference type="NCBI Taxonomy" id="6573"/>
    <lineage>
        <taxon>Eukaryota</taxon>
        <taxon>Metazoa</taxon>
        <taxon>Spiralia</taxon>
        <taxon>Lophotrochozoa</taxon>
        <taxon>Mollusca</taxon>
        <taxon>Bivalvia</taxon>
        <taxon>Autobranchia</taxon>
        <taxon>Pteriomorphia</taxon>
        <taxon>Pectinida</taxon>
        <taxon>Pectinoidea</taxon>
        <taxon>Pectinidae</taxon>
        <taxon>Mizuhopecten</taxon>
    </lineage>
</organism>
<dbReference type="InterPro" id="IPR054754">
    <property type="entry name" value="NudT16"/>
</dbReference>
<evidence type="ECO:0000256" key="1">
    <source>
        <dbReference type="ARBA" id="ARBA00001941"/>
    </source>
</evidence>
<evidence type="ECO:0000256" key="17">
    <source>
        <dbReference type="ARBA" id="ARBA00048945"/>
    </source>
</evidence>
<name>A0A210PUW9_MIZYE</name>
<comment type="catalytic activity">
    <reaction evidence="17">
        <text>dIDP + H2O = dIMP + phosphate + H(+)</text>
        <dbReference type="Rhea" id="RHEA:35211"/>
        <dbReference type="ChEBI" id="CHEBI:15377"/>
        <dbReference type="ChEBI" id="CHEBI:15378"/>
        <dbReference type="ChEBI" id="CHEBI:43474"/>
        <dbReference type="ChEBI" id="CHEBI:61194"/>
        <dbReference type="ChEBI" id="CHEBI:62286"/>
        <dbReference type="EC" id="3.6.1.64"/>
    </reaction>
    <physiologicalReaction direction="left-to-right" evidence="17">
        <dbReference type="Rhea" id="RHEA:35212"/>
    </physiologicalReaction>
</comment>
<dbReference type="GO" id="GO:0030515">
    <property type="term" value="F:snoRNA binding"/>
    <property type="evidence" value="ECO:0007669"/>
    <property type="project" value="TreeGrafter"/>
</dbReference>
<dbReference type="SUPFAM" id="SSF55811">
    <property type="entry name" value="Nudix"/>
    <property type="match status" value="1"/>
</dbReference>
<evidence type="ECO:0000256" key="14">
    <source>
        <dbReference type="ARBA" id="ARBA00043162"/>
    </source>
</evidence>
<dbReference type="GO" id="GO:0005730">
    <property type="term" value="C:nucleolus"/>
    <property type="evidence" value="ECO:0007669"/>
    <property type="project" value="UniProtKB-SubCell"/>
</dbReference>
<evidence type="ECO:0000256" key="13">
    <source>
        <dbReference type="ARBA" id="ARBA00042015"/>
    </source>
</evidence>
<comment type="catalytic activity">
    <reaction evidence="15">
        <text>a 5'-end (N(7)-methyl 5'-triphosphoguanosine)-ribonucleoside in mRNA + H2O = N(7)-methyl-GDP + a 5'-end phospho-ribonucleoside in mRNA + 2 H(+)</text>
        <dbReference type="Rhea" id="RHEA:67484"/>
        <dbReference type="Rhea" id="RHEA-COMP:15692"/>
        <dbReference type="Rhea" id="RHEA-COMP:17167"/>
        <dbReference type="ChEBI" id="CHEBI:15377"/>
        <dbReference type="ChEBI" id="CHEBI:15378"/>
        <dbReference type="ChEBI" id="CHEBI:63714"/>
        <dbReference type="ChEBI" id="CHEBI:138282"/>
        <dbReference type="ChEBI" id="CHEBI:156461"/>
        <dbReference type="EC" id="3.6.1.62"/>
    </reaction>
    <physiologicalReaction direction="left-to-right" evidence="15">
        <dbReference type="Rhea" id="RHEA:67485"/>
    </physiologicalReaction>
</comment>
<feature type="domain" description="Nudix hydrolase" evidence="18">
    <location>
        <begin position="40"/>
        <end position="168"/>
    </location>
</feature>
<dbReference type="InterPro" id="IPR015797">
    <property type="entry name" value="NUDIX_hydrolase-like_dom_sf"/>
</dbReference>
<comment type="caution">
    <text evidence="19">The sequence shown here is derived from an EMBL/GenBank/DDBJ whole genome shotgun (WGS) entry which is preliminary data.</text>
</comment>
<comment type="subcellular location">
    <subcellularLocation>
        <location evidence="2">Nucleus</location>
        <location evidence="2">Nucleolus</location>
    </subcellularLocation>
    <subcellularLocation>
        <location evidence="3">Nucleus</location>
        <location evidence="3">Nucleoplasm</location>
    </subcellularLocation>
</comment>
<dbReference type="EMBL" id="NEDP02005477">
    <property type="protein sequence ID" value="OWF40256.1"/>
    <property type="molecule type" value="Genomic_DNA"/>
</dbReference>
<dbReference type="AlphaFoldDB" id="A0A210PUW9"/>
<dbReference type="GO" id="GO:1990174">
    <property type="term" value="F:phosphodiesterase decapping endonuclease activity"/>
    <property type="evidence" value="ECO:0007669"/>
    <property type="project" value="TreeGrafter"/>
</dbReference>
<dbReference type="GO" id="GO:0005654">
    <property type="term" value="C:nucleoplasm"/>
    <property type="evidence" value="ECO:0007669"/>
    <property type="project" value="UniProtKB-SubCell"/>
</dbReference>
<evidence type="ECO:0000313" key="20">
    <source>
        <dbReference type="Proteomes" id="UP000242188"/>
    </source>
</evidence>
<comment type="catalytic activity">
    <reaction evidence="16">
        <text>IDP + H2O = IMP + phosphate + H(+)</text>
        <dbReference type="Rhea" id="RHEA:35207"/>
        <dbReference type="ChEBI" id="CHEBI:15377"/>
        <dbReference type="ChEBI" id="CHEBI:15378"/>
        <dbReference type="ChEBI" id="CHEBI:43474"/>
        <dbReference type="ChEBI" id="CHEBI:58053"/>
        <dbReference type="ChEBI" id="CHEBI:58280"/>
        <dbReference type="EC" id="3.6.1.64"/>
    </reaction>
    <physiologicalReaction direction="left-to-right" evidence="16">
        <dbReference type="Rhea" id="RHEA:35208"/>
    </physiologicalReaction>
</comment>
<evidence type="ECO:0000313" key="19">
    <source>
        <dbReference type="EMBL" id="OWF40256.1"/>
    </source>
</evidence>
<dbReference type="PROSITE" id="PS00893">
    <property type="entry name" value="NUDIX_BOX"/>
    <property type="match status" value="1"/>
</dbReference>
<dbReference type="GO" id="GO:0016077">
    <property type="term" value="P:sno(s)RNA catabolic process"/>
    <property type="evidence" value="ECO:0007669"/>
    <property type="project" value="TreeGrafter"/>
</dbReference>
<sequence length="168" mass="19190">MSETGWGQLAPYENYGRVDDRKEDFLVISYNEATSEKYATHKHASHTMLLARDPRVLWDLYPSRAAILMQMRFDGVIGFPGGLVDPGEDPVEAANREMVEEVGLDLTKHSISKDNHITSFFNARKSLVLHFFGLEVTLGEFCDIERRNLQAPDYGSEVLFYYSIHQDI</sequence>
<accession>A0A210PUW9</accession>
<keyword evidence="6" id="KW-0546">Nucleotide metabolism</keyword>
<evidence type="ECO:0000259" key="18">
    <source>
        <dbReference type="PROSITE" id="PS51462"/>
    </source>
</evidence>
<keyword evidence="7" id="KW-0539">Nucleus</keyword>
<dbReference type="PANTHER" id="PTHR31699:SF1">
    <property type="entry name" value="U8 SNORNA-DECAPPING ENZYME"/>
    <property type="match status" value="1"/>
</dbReference>
<protein>
    <recommendedName>
        <fullName evidence="10">U8 snoRNA-decapping enzyme</fullName>
        <ecNumber evidence="9">3.6.1.64</ecNumber>
    </recommendedName>
    <alternativeName>
        <fullName evidence="13">IDP phosphatase</fullName>
    </alternativeName>
    <alternativeName>
        <fullName evidence="11">Inosine diphosphate phosphatase</fullName>
    </alternativeName>
    <alternativeName>
        <fullName evidence="12">Nucleoside diphosphate-linked moiety X motif 16</fullName>
    </alternativeName>
    <alternativeName>
        <fullName evidence="14">m7GpppN-mRNA hydrolase</fullName>
    </alternativeName>
</protein>
<evidence type="ECO:0000256" key="15">
    <source>
        <dbReference type="ARBA" id="ARBA00047661"/>
    </source>
</evidence>
<dbReference type="PANTHER" id="PTHR31699">
    <property type="entry name" value="NUDIX T16 FAMILY MEMBER"/>
    <property type="match status" value="1"/>
</dbReference>
<evidence type="ECO:0000256" key="16">
    <source>
        <dbReference type="ARBA" id="ARBA00047875"/>
    </source>
</evidence>
<keyword evidence="5" id="KW-0694">RNA-binding</keyword>
<proteinExistence type="inferred from homology"/>
<reference evidence="19 20" key="1">
    <citation type="journal article" date="2017" name="Nat. Ecol. Evol.">
        <title>Scallop genome provides insights into evolution of bilaterian karyotype and development.</title>
        <authorList>
            <person name="Wang S."/>
            <person name="Zhang J."/>
            <person name="Jiao W."/>
            <person name="Li J."/>
            <person name="Xun X."/>
            <person name="Sun Y."/>
            <person name="Guo X."/>
            <person name="Huan P."/>
            <person name="Dong B."/>
            <person name="Zhang L."/>
            <person name="Hu X."/>
            <person name="Sun X."/>
            <person name="Wang J."/>
            <person name="Zhao C."/>
            <person name="Wang Y."/>
            <person name="Wang D."/>
            <person name="Huang X."/>
            <person name="Wang R."/>
            <person name="Lv J."/>
            <person name="Li Y."/>
            <person name="Zhang Z."/>
            <person name="Liu B."/>
            <person name="Lu W."/>
            <person name="Hui Y."/>
            <person name="Liang J."/>
            <person name="Zhou Z."/>
            <person name="Hou R."/>
            <person name="Li X."/>
            <person name="Liu Y."/>
            <person name="Li H."/>
            <person name="Ning X."/>
            <person name="Lin Y."/>
            <person name="Zhao L."/>
            <person name="Xing Q."/>
            <person name="Dou J."/>
            <person name="Li Y."/>
            <person name="Mao J."/>
            <person name="Guo H."/>
            <person name="Dou H."/>
            <person name="Li T."/>
            <person name="Mu C."/>
            <person name="Jiang W."/>
            <person name="Fu Q."/>
            <person name="Fu X."/>
            <person name="Miao Y."/>
            <person name="Liu J."/>
            <person name="Yu Q."/>
            <person name="Li R."/>
            <person name="Liao H."/>
            <person name="Li X."/>
            <person name="Kong Y."/>
            <person name="Jiang Z."/>
            <person name="Chourrout D."/>
            <person name="Li R."/>
            <person name="Bao Z."/>
        </authorList>
    </citation>
    <scope>NUCLEOTIDE SEQUENCE [LARGE SCALE GENOMIC DNA]</scope>
    <source>
        <strain evidence="19 20">PY_sf001</strain>
    </source>
</reference>
<evidence type="ECO:0000256" key="2">
    <source>
        <dbReference type="ARBA" id="ARBA00004604"/>
    </source>
</evidence>
<evidence type="ECO:0000256" key="7">
    <source>
        <dbReference type="ARBA" id="ARBA00023242"/>
    </source>
</evidence>
<dbReference type="GO" id="GO:0009117">
    <property type="term" value="P:nucleotide metabolic process"/>
    <property type="evidence" value="ECO:0007669"/>
    <property type="project" value="UniProtKB-KW"/>
</dbReference>
<dbReference type="EC" id="3.6.1.64" evidence="9"/>
<dbReference type="STRING" id="6573.A0A210PUW9"/>
<comment type="cofactor">
    <cofactor evidence="1">
        <name>Co(2+)</name>
        <dbReference type="ChEBI" id="CHEBI:48828"/>
    </cofactor>
</comment>
<dbReference type="PROSITE" id="PS51462">
    <property type="entry name" value="NUDIX"/>
    <property type="match status" value="1"/>
</dbReference>
<evidence type="ECO:0000256" key="3">
    <source>
        <dbReference type="ARBA" id="ARBA00004642"/>
    </source>
</evidence>
<gene>
    <name evidence="19" type="ORF">KP79_PYT16780</name>
</gene>
<evidence type="ECO:0000256" key="9">
    <source>
        <dbReference type="ARBA" id="ARBA00038899"/>
    </source>
</evidence>
<dbReference type="Gene3D" id="3.90.79.10">
    <property type="entry name" value="Nucleoside Triphosphate Pyrophosphohydrolase"/>
    <property type="match status" value="1"/>
</dbReference>
<dbReference type="Pfam" id="PF22327">
    <property type="entry name" value="Nudt16-like"/>
    <property type="match status" value="1"/>
</dbReference>
<evidence type="ECO:0000256" key="6">
    <source>
        <dbReference type="ARBA" id="ARBA00023080"/>
    </source>
</evidence>
<dbReference type="GO" id="GO:0006402">
    <property type="term" value="P:mRNA catabolic process"/>
    <property type="evidence" value="ECO:0007669"/>
    <property type="project" value="TreeGrafter"/>
</dbReference>
<dbReference type="Proteomes" id="UP000242188">
    <property type="component" value="Unassembled WGS sequence"/>
</dbReference>
<keyword evidence="20" id="KW-1185">Reference proteome</keyword>